<dbReference type="GO" id="GO:0000287">
    <property type="term" value="F:magnesium ion binding"/>
    <property type="evidence" value="ECO:0007669"/>
    <property type="project" value="InterPro"/>
</dbReference>
<dbReference type="GO" id="GO:0030976">
    <property type="term" value="F:thiamine pyrophosphate binding"/>
    <property type="evidence" value="ECO:0007669"/>
    <property type="project" value="InterPro"/>
</dbReference>
<gene>
    <name evidence="7" type="ORF">C6Y45_03245</name>
</gene>
<dbReference type="PANTHER" id="PTHR18968:SF167">
    <property type="entry name" value="ACETOLACTATE SYNTHASE LARGE SUBUNIT ILVB2-RELATED"/>
    <property type="match status" value="1"/>
</dbReference>
<dbReference type="GO" id="GO:0050660">
    <property type="term" value="F:flavin adenine dinucleotide binding"/>
    <property type="evidence" value="ECO:0007669"/>
    <property type="project" value="TreeGrafter"/>
</dbReference>
<dbReference type="PANTHER" id="PTHR18968">
    <property type="entry name" value="THIAMINE PYROPHOSPHATE ENZYMES"/>
    <property type="match status" value="1"/>
</dbReference>
<dbReference type="InterPro" id="IPR012000">
    <property type="entry name" value="Thiamin_PyroP_enz_cen_dom"/>
</dbReference>
<keyword evidence="8" id="KW-1185">Reference proteome</keyword>
<dbReference type="SUPFAM" id="SSF52518">
    <property type="entry name" value="Thiamin diphosphate-binding fold (THDP-binding)"/>
    <property type="match status" value="2"/>
</dbReference>
<protein>
    <submittedName>
        <fullName evidence="7">Acetolactate synthase</fullName>
    </submittedName>
</protein>
<dbReference type="InterPro" id="IPR011766">
    <property type="entry name" value="TPP_enzyme_TPP-bd"/>
</dbReference>
<feature type="domain" description="Thiamine pyrophosphate enzyme N-terminal TPP-binding" evidence="6">
    <location>
        <begin position="3"/>
        <end position="109"/>
    </location>
</feature>
<organism evidence="7 8">
    <name type="scientific">Alkalicoccus saliphilus</name>
    <dbReference type="NCBI Taxonomy" id="200989"/>
    <lineage>
        <taxon>Bacteria</taxon>
        <taxon>Bacillati</taxon>
        <taxon>Bacillota</taxon>
        <taxon>Bacilli</taxon>
        <taxon>Bacillales</taxon>
        <taxon>Bacillaceae</taxon>
        <taxon>Alkalicoccus</taxon>
    </lineage>
</organism>
<evidence type="ECO:0000256" key="2">
    <source>
        <dbReference type="ARBA" id="ARBA00023052"/>
    </source>
</evidence>
<dbReference type="RefSeq" id="WP_107583590.1">
    <property type="nucleotide sequence ID" value="NZ_PZJJ01000003.1"/>
</dbReference>
<dbReference type="EMBL" id="PZJJ01000003">
    <property type="protein sequence ID" value="PTL40002.1"/>
    <property type="molecule type" value="Genomic_DNA"/>
</dbReference>
<comment type="caution">
    <text evidence="7">The sequence shown here is derived from an EMBL/GenBank/DDBJ whole genome shotgun (WGS) entry which is preliminary data.</text>
</comment>
<evidence type="ECO:0000259" key="4">
    <source>
        <dbReference type="Pfam" id="PF00205"/>
    </source>
</evidence>
<evidence type="ECO:0000259" key="6">
    <source>
        <dbReference type="Pfam" id="PF02776"/>
    </source>
</evidence>
<dbReference type="GO" id="GO:0009097">
    <property type="term" value="P:isoleucine biosynthetic process"/>
    <property type="evidence" value="ECO:0007669"/>
    <property type="project" value="TreeGrafter"/>
</dbReference>
<dbReference type="CDD" id="cd00568">
    <property type="entry name" value="TPP_enzymes"/>
    <property type="match status" value="1"/>
</dbReference>
<evidence type="ECO:0000313" key="7">
    <source>
        <dbReference type="EMBL" id="PTL40002.1"/>
    </source>
</evidence>
<evidence type="ECO:0000313" key="8">
    <source>
        <dbReference type="Proteomes" id="UP000240509"/>
    </source>
</evidence>
<dbReference type="Pfam" id="PF02775">
    <property type="entry name" value="TPP_enzyme_C"/>
    <property type="match status" value="1"/>
</dbReference>
<proteinExistence type="inferred from homology"/>
<evidence type="ECO:0000259" key="5">
    <source>
        <dbReference type="Pfam" id="PF02775"/>
    </source>
</evidence>
<dbReference type="SUPFAM" id="SSF52467">
    <property type="entry name" value="DHS-like NAD/FAD-binding domain"/>
    <property type="match status" value="1"/>
</dbReference>
<dbReference type="Pfam" id="PF00205">
    <property type="entry name" value="TPP_enzyme_M"/>
    <property type="match status" value="1"/>
</dbReference>
<dbReference type="InterPro" id="IPR045229">
    <property type="entry name" value="TPP_enz"/>
</dbReference>
<dbReference type="InterPro" id="IPR029061">
    <property type="entry name" value="THDP-binding"/>
</dbReference>
<feature type="domain" description="Thiamine pyrophosphate enzyme TPP-binding" evidence="5">
    <location>
        <begin position="387"/>
        <end position="532"/>
    </location>
</feature>
<reference evidence="7 8" key="1">
    <citation type="submission" date="2018-03" db="EMBL/GenBank/DDBJ databases">
        <title>Alkalicoccus saliphilus sp. nov., isolated from a mineral pool.</title>
        <authorList>
            <person name="Zhao B."/>
        </authorList>
    </citation>
    <scope>NUCLEOTIDE SEQUENCE [LARGE SCALE GENOMIC DNA]</scope>
    <source>
        <strain evidence="7 8">6AG</strain>
    </source>
</reference>
<comment type="similarity">
    <text evidence="1 3">Belongs to the TPP enzyme family.</text>
</comment>
<keyword evidence="2 3" id="KW-0786">Thiamine pyrophosphate</keyword>
<name>A0A2T4U9C2_9BACI</name>
<dbReference type="GO" id="GO:0009099">
    <property type="term" value="P:L-valine biosynthetic process"/>
    <property type="evidence" value="ECO:0007669"/>
    <property type="project" value="TreeGrafter"/>
</dbReference>
<dbReference type="CDD" id="cd07035">
    <property type="entry name" value="TPP_PYR_POX_like"/>
    <property type="match status" value="1"/>
</dbReference>
<dbReference type="InterPro" id="IPR012001">
    <property type="entry name" value="Thiamin_PyroP_enz_TPP-bd_dom"/>
</dbReference>
<feature type="domain" description="Thiamine pyrophosphate enzyme central" evidence="4">
    <location>
        <begin position="190"/>
        <end position="327"/>
    </location>
</feature>
<evidence type="ECO:0000256" key="3">
    <source>
        <dbReference type="RuleBase" id="RU362132"/>
    </source>
</evidence>
<dbReference type="OrthoDB" id="4494979at2"/>
<dbReference type="Gene3D" id="3.40.50.1220">
    <property type="entry name" value="TPP-binding domain"/>
    <property type="match status" value="1"/>
</dbReference>
<dbReference type="GO" id="GO:0003984">
    <property type="term" value="F:acetolactate synthase activity"/>
    <property type="evidence" value="ECO:0007669"/>
    <property type="project" value="TreeGrafter"/>
</dbReference>
<dbReference type="Proteomes" id="UP000240509">
    <property type="component" value="Unassembled WGS sequence"/>
</dbReference>
<accession>A0A2T4U9C2</accession>
<dbReference type="Pfam" id="PF02776">
    <property type="entry name" value="TPP_enzyme_N"/>
    <property type="match status" value="1"/>
</dbReference>
<evidence type="ECO:0000256" key="1">
    <source>
        <dbReference type="ARBA" id="ARBA00007812"/>
    </source>
</evidence>
<sequence length="546" mass="57962">MQTVAAILAKQLKEWGVTHAFGIPGKAVVPLILAADNEGISFVLSKHEGAAGYEAAGYSLMSKKIGVAIGTSGPGATNLLTAAAQAKASNIPMIIFTGHPAVKAAGQPLSQDSSPFGTDVTDMFASVTKYSARIERPDLAEPIFRHAVEEAFRGVKGPVHLSIPADVLVDQTEPFTFSLPEEEPLLSSRLDEAAGQIQHAERPLLLLGKGVHSAGAYKEVEQFAERFQIPVITTPGGKGTFLSRHPLSLGAFGLGGTDAAHDYVKNGVDTLIVCGSSLSDMSIPGWKKEDYPEHVIHFDLNASFVGRAISVPTMPVIGDLKANLAELLQKTDYLGDTARRQPVYSGEEAASSDTSETSPGKWLSSVDAVKTLNYMLPENTTLFGDDGSHTFYAIKHYEIKKHGGFYFDDVFGAMGHGIGYAIGAKTAAPDQPIACLTGDGCLFMHGAEIGTAVESGAGVLFIVLNNQALDMVDKGMKVHLGRSIGTRYSSPLQVKEFASSLGADAVTVRSTEELEQALAGVFPLSHPYVIEVLVDPEEIPPTMRRG</sequence>
<dbReference type="AlphaFoldDB" id="A0A2T4U9C2"/>
<dbReference type="Gene3D" id="3.40.50.970">
    <property type="match status" value="2"/>
</dbReference>
<dbReference type="GO" id="GO:0005948">
    <property type="term" value="C:acetolactate synthase complex"/>
    <property type="evidence" value="ECO:0007669"/>
    <property type="project" value="TreeGrafter"/>
</dbReference>
<dbReference type="InterPro" id="IPR029035">
    <property type="entry name" value="DHS-like_NAD/FAD-binding_dom"/>
</dbReference>